<comment type="caution">
    <text evidence="10">The sequence shown here is derived from an EMBL/GenBank/DDBJ whole genome shotgun (WGS) entry which is preliminary data.</text>
</comment>
<protein>
    <recommendedName>
        <fullName evidence="4">Mitochondrial zinc maintenance protein 1, mitochondrial</fullName>
    </recommendedName>
</protein>
<keyword evidence="6" id="KW-0496">Mitochondrion</keyword>
<dbReference type="AlphaFoldDB" id="A0A507R362"/>
<evidence type="ECO:0000256" key="1">
    <source>
        <dbReference type="ARBA" id="ARBA00004305"/>
    </source>
</evidence>
<evidence type="ECO:0000256" key="7">
    <source>
        <dbReference type="ARBA" id="ARBA00023186"/>
    </source>
</evidence>
<dbReference type="CDD" id="cd20267">
    <property type="entry name" value="Complex1_LYR_LYRM7"/>
    <property type="match status" value="1"/>
</dbReference>
<dbReference type="STRING" id="5098.A0A507R362"/>
<evidence type="ECO:0000256" key="8">
    <source>
        <dbReference type="ARBA" id="ARBA00025268"/>
    </source>
</evidence>
<comment type="function">
    <text evidence="8">Assembly factor required for Rieske Fe-S protein RIP1 incorporation into the cytochrome b-c1 (CIII) complex. Functions as a chaperone, binding to this subunit within the mitochondrial matrix and stabilizing it prior to its translocation and insertion into the late CIII dimeric intermediate within the mitochondrial inner membrane. Modulates the mitochondrial matrix zinc pool.</text>
</comment>
<reference evidence="10 11" key="1">
    <citation type="submission" date="2019-06" db="EMBL/GenBank/DDBJ databases">
        <title>Wine fermentation using esterase from Monascus purpureus.</title>
        <authorList>
            <person name="Geng C."/>
            <person name="Zhang Y."/>
        </authorList>
    </citation>
    <scope>NUCLEOTIDE SEQUENCE [LARGE SCALE GENOMIC DNA]</scope>
    <source>
        <strain evidence="10">HQ1</strain>
    </source>
</reference>
<dbReference type="PANTHER" id="PTHR46749:SF1">
    <property type="entry name" value="COMPLEX III ASSEMBLY FACTOR LYRM7"/>
    <property type="match status" value="1"/>
</dbReference>
<feature type="domain" description="Complex 1 LYR protein" evidence="9">
    <location>
        <begin position="9"/>
        <end position="63"/>
    </location>
</feature>
<gene>
    <name evidence="10" type="primary">MZM1</name>
    <name evidence="10" type="ORF">MPDQ_003958</name>
</gene>
<evidence type="ECO:0000256" key="4">
    <source>
        <dbReference type="ARBA" id="ARBA00015108"/>
    </source>
</evidence>
<dbReference type="InterPro" id="IPR008011">
    <property type="entry name" value="Complex1_LYR_dom"/>
</dbReference>
<dbReference type="GO" id="GO:0005759">
    <property type="term" value="C:mitochondrial matrix"/>
    <property type="evidence" value="ECO:0007669"/>
    <property type="project" value="UniProtKB-SubCell"/>
</dbReference>
<organism evidence="10 11">
    <name type="scientific">Monascus purpureus</name>
    <name type="common">Red mold</name>
    <name type="synonym">Monascus anka</name>
    <dbReference type="NCBI Taxonomy" id="5098"/>
    <lineage>
        <taxon>Eukaryota</taxon>
        <taxon>Fungi</taxon>
        <taxon>Dikarya</taxon>
        <taxon>Ascomycota</taxon>
        <taxon>Pezizomycotina</taxon>
        <taxon>Eurotiomycetes</taxon>
        <taxon>Eurotiomycetidae</taxon>
        <taxon>Eurotiales</taxon>
        <taxon>Aspergillaceae</taxon>
        <taxon>Monascus</taxon>
    </lineage>
</organism>
<keyword evidence="11" id="KW-1185">Reference proteome</keyword>
<evidence type="ECO:0000256" key="2">
    <source>
        <dbReference type="ARBA" id="ARBA00009949"/>
    </source>
</evidence>
<dbReference type="GO" id="GO:0034551">
    <property type="term" value="P:mitochondrial respiratory chain complex III assembly"/>
    <property type="evidence" value="ECO:0007669"/>
    <property type="project" value="InterPro"/>
</dbReference>
<dbReference type="Pfam" id="PF05347">
    <property type="entry name" value="Complex1_LYR"/>
    <property type="match status" value="1"/>
</dbReference>
<keyword evidence="5" id="KW-0809">Transit peptide</keyword>
<name>A0A507R362_MONPU</name>
<evidence type="ECO:0000256" key="3">
    <source>
        <dbReference type="ARBA" id="ARBA00011589"/>
    </source>
</evidence>
<comment type="subunit">
    <text evidence="3">Interacts with RIP1.</text>
</comment>
<evidence type="ECO:0000256" key="6">
    <source>
        <dbReference type="ARBA" id="ARBA00023128"/>
    </source>
</evidence>
<dbReference type="GO" id="GO:0044183">
    <property type="term" value="F:protein folding chaperone"/>
    <property type="evidence" value="ECO:0007669"/>
    <property type="project" value="TreeGrafter"/>
</dbReference>
<keyword evidence="7" id="KW-0143">Chaperone</keyword>
<sequence>MAIQATVSARSAYRQLLRATRLAFKDDTRVLLAARQQARQNFDQNRREGVDTPMKINHAVEVANILRHNIVQGVREADNEEARWSM</sequence>
<dbReference type="PANTHER" id="PTHR46749">
    <property type="entry name" value="COMPLEX III ASSEMBLY FACTOR LYRM7"/>
    <property type="match status" value="1"/>
</dbReference>
<dbReference type="Proteomes" id="UP000319663">
    <property type="component" value="Unassembled WGS sequence"/>
</dbReference>
<comment type="similarity">
    <text evidence="2">Belongs to the complex I LYR family. MZM1 subfamily.</text>
</comment>
<evidence type="ECO:0000259" key="9">
    <source>
        <dbReference type="Pfam" id="PF05347"/>
    </source>
</evidence>
<evidence type="ECO:0000313" key="10">
    <source>
        <dbReference type="EMBL" id="TQB74927.1"/>
    </source>
</evidence>
<dbReference type="EMBL" id="VIFY01000025">
    <property type="protein sequence ID" value="TQB74927.1"/>
    <property type="molecule type" value="Genomic_DNA"/>
</dbReference>
<evidence type="ECO:0000313" key="11">
    <source>
        <dbReference type="Proteomes" id="UP000319663"/>
    </source>
</evidence>
<proteinExistence type="inferred from homology"/>
<dbReference type="InterPro" id="IPR050435">
    <property type="entry name" value="MZM1/LYRM7"/>
</dbReference>
<comment type="subcellular location">
    <subcellularLocation>
        <location evidence="1">Mitochondrion matrix</location>
    </subcellularLocation>
</comment>
<evidence type="ECO:0000256" key="5">
    <source>
        <dbReference type="ARBA" id="ARBA00022946"/>
    </source>
</evidence>
<accession>A0A507R362</accession>
<dbReference type="InterPro" id="IPR045298">
    <property type="entry name" value="Complex1_LYR_LYRM7"/>
</dbReference>